<accession>A0ABV2R685</accession>
<protein>
    <submittedName>
        <fullName evidence="1">Fe2+ or Zn2+ uptake regulation protein</fullName>
    </submittedName>
</protein>
<dbReference type="EMBL" id="JBEPTF010000001">
    <property type="protein sequence ID" value="MET4682106.1"/>
    <property type="molecule type" value="Genomic_DNA"/>
</dbReference>
<evidence type="ECO:0000313" key="1">
    <source>
        <dbReference type="EMBL" id="MET4682106.1"/>
    </source>
</evidence>
<keyword evidence="2" id="KW-1185">Reference proteome</keyword>
<dbReference type="Proteomes" id="UP001549313">
    <property type="component" value="Unassembled WGS sequence"/>
</dbReference>
<proteinExistence type="predicted"/>
<dbReference type="InterPro" id="IPR036390">
    <property type="entry name" value="WH_DNA-bd_sf"/>
</dbReference>
<organism evidence="1 2">
    <name type="scientific">Brevundimonas faecalis</name>
    <dbReference type="NCBI Taxonomy" id="947378"/>
    <lineage>
        <taxon>Bacteria</taxon>
        <taxon>Pseudomonadati</taxon>
        <taxon>Pseudomonadota</taxon>
        <taxon>Alphaproteobacteria</taxon>
        <taxon>Caulobacterales</taxon>
        <taxon>Caulobacteraceae</taxon>
        <taxon>Brevundimonas</taxon>
    </lineage>
</organism>
<name>A0ABV2R685_9CAUL</name>
<evidence type="ECO:0000313" key="2">
    <source>
        <dbReference type="Proteomes" id="UP001549313"/>
    </source>
</evidence>
<dbReference type="Pfam" id="PF01475">
    <property type="entry name" value="FUR"/>
    <property type="match status" value="1"/>
</dbReference>
<dbReference type="InterPro" id="IPR002481">
    <property type="entry name" value="FUR"/>
</dbReference>
<dbReference type="Gene3D" id="1.10.10.10">
    <property type="entry name" value="Winged helix-like DNA-binding domain superfamily/Winged helix DNA-binding domain"/>
    <property type="match status" value="1"/>
</dbReference>
<reference evidence="1 2" key="1">
    <citation type="submission" date="2024-06" db="EMBL/GenBank/DDBJ databases">
        <title>Sorghum-associated microbial communities from plants grown in Nebraska, USA.</title>
        <authorList>
            <person name="Schachtman D."/>
        </authorList>
    </citation>
    <scope>NUCLEOTIDE SEQUENCE [LARGE SCALE GENOMIC DNA]</scope>
    <source>
        <strain evidence="1 2">2814</strain>
    </source>
</reference>
<sequence>MPHAPLAAVCETEIEQALKARGLLLNRSRRDVLHVLLRAPQPLDVDGVLATARRDGSLVSRAAVSRFLTLLNALGLAEVAARRNARRFFRLRRATRTISLSCVQRNEILQIQDDALADSVEQLLERLGYRLAEGIEFRVEPIEERDAA</sequence>
<dbReference type="SUPFAM" id="SSF46785">
    <property type="entry name" value="Winged helix' DNA-binding domain"/>
    <property type="match status" value="1"/>
</dbReference>
<gene>
    <name evidence="1" type="ORF">ABIE19_000015</name>
</gene>
<dbReference type="RefSeq" id="WP_354087066.1">
    <property type="nucleotide sequence ID" value="NZ_JBEPTF010000001.1"/>
</dbReference>
<comment type="caution">
    <text evidence="1">The sequence shown here is derived from an EMBL/GenBank/DDBJ whole genome shotgun (WGS) entry which is preliminary data.</text>
</comment>
<dbReference type="InterPro" id="IPR036388">
    <property type="entry name" value="WH-like_DNA-bd_sf"/>
</dbReference>